<dbReference type="GO" id="GO:0006355">
    <property type="term" value="P:regulation of DNA-templated transcription"/>
    <property type="evidence" value="ECO:0007669"/>
    <property type="project" value="InterPro"/>
</dbReference>
<comment type="caution">
    <text evidence="5">The sequence shown here is derived from an EMBL/GenBank/DDBJ whole genome shotgun (WGS) entry which is preliminary data.</text>
</comment>
<dbReference type="AlphaFoldDB" id="A0A4R4WEB5"/>
<evidence type="ECO:0000313" key="6">
    <source>
        <dbReference type="Proteomes" id="UP000294543"/>
    </source>
</evidence>
<protein>
    <submittedName>
        <fullName evidence="5">LuxR family transcriptional regulator</fullName>
    </submittedName>
</protein>
<proteinExistence type="predicted"/>
<accession>A0A4R4WEB5</accession>
<gene>
    <name evidence="5" type="ORF">E1294_37095</name>
</gene>
<dbReference type="PRINTS" id="PR00038">
    <property type="entry name" value="HTHLUXR"/>
</dbReference>
<reference evidence="5 6" key="1">
    <citation type="submission" date="2019-03" db="EMBL/GenBank/DDBJ databases">
        <title>Draft genome sequences of novel Actinobacteria.</title>
        <authorList>
            <person name="Sahin N."/>
            <person name="Ay H."/>
            <person name="Saygin H."/>
        </authorList>
    </citation>
    <scope>NUCLEOTIDE SEQUENCE [LARGE SCALE GENOMIC DNA]</scope>
    <source>
        <strain evidence="5 6">KC712</strain>
    </source>
</reference>
<keyword evidence="1" id="KW-0805">Transcription regulation</keyword>
<name>A0A4R4WEB5_9ACTN</name>
<dbReference type="GO" id="GO:0003677">
    <property type="term" value="F:DNA binding"/>
    <property type="evidence" value="ECO:0007669"/>
    <property type="project" value="UniProtKB-KW"/>
</dbReference>
<dbReference type="PANTHER" id="PTHR44688:SF16">
    <property type="entry name" value="DNA-BINDING TRANSCRIPTIONAL ACTIVATOR DEVR_DOSR"/>
    <property type="match status" value="1"/>
</dbReference>
<dbReference type="Gene3D" id="1.10.10.10">
    <property type="entry name" value="Winged helix-like DNA-binding domain superfamily/Winged helix DNA-binding domain"/>
    <property type="match status" value="1"/>
</dbReference>
<evidence type="ECO:0000256" key="3">
    <source>
        <dbReference type="ARBA" id="ARBA00023163"/>
    </source>
</evidence>
<feature type="domain" description="HTH luxR-type" evidence="4">
    <location>
        <begin position="153"/>
        <end position="218"/>
    </location>
</feature>
<keyword evidence="6" id="KW-1185">Reference proteome</keyword>
<keyword evidence="3" id="KW-0804">Transcription</keyword>
<dbReference type="InterPro" id="IPR016032">
    <property type="entry name" value="Sig_transdc_resp-reg_C-effctor"/>
</dbReference>
<evidence type="ECO:0000259" key="4">
    <source>
        <dbReference type="PROSITE" id="PS50043"/>
    </source>
</evidence>
<dbReference type="SMART" id="SM00421">
    <property type="entry name" value="HTH_LUXR"/>
    <property type="match status" value="1"/>
</dbReference>
<dbReference type="PROSITE" id="PS50043">
    <property type="entry name" value="HTH_LUXR_2"/>
    <property type="match status" value="1"/>
</dbReference>
<dbReference type="SUPFAM" id="SSF46894">
    <property type="entry name" value="C-terminal effector domain of the bipartite response regulators"/>
    <property type="match status" value="1"/>
</dbReference>
<dbReference type="EMBL" id="SMKP01000144">
    <property type="protein sequence ID" value="TDD14593.1"/>
    <property type="molecule type" value="Genomic_DNA"/>
</dbReference>
<organism evidence="5 6">
    <name type="scientific">Nonomuraea diastatica</name>
    <dbReference type="NCBI Taxonomy" id="1848329"/>
    <lineage>
        <taxon>Bacteria</taxon>
        <taxon>Bacillati</taxon>
        <taxon>Actinomycetota</taxon>
        <taxon>Actinomycetes</taxon>
        <taxon>Streptosporangiales</taxon>
        <taxon>Streptosporangiaceae</taxon>
        <taxon>Nonomuraea</taxon>
    </lineage>
</organism>
<evidence type="ECO:0000256" key="2">
    <source>
        <dbReference type="ARBA" id="ARBA00023125"/>
    </source>
</evidence>
<dbReference type="InterPro" id="IPR000792">
    <property type="entry name" value="Tscrpt_reg_LuxR_C"/>
</dbReference>
<dbReference type="InterPro" id="IPR036388">
    <property type="entry name" value="WH-like_DNA-bd_sf"/>
</dbReference>
<dbReference type="Proteomes" id="UP000294543">
    <property type="component" value="Unassembled WGS sequence"/>
</dbReference>
<dbReference type="OrthoDB" id="483at2"/>
<keyword evidence="2" id="KW-0238">DNA-binding</keyword>
<dbReference type="CDD" id="cd06170">
    <property type="entry name" value="LuxR_C_like"/>
    <property type="match status" value="1"/>
</dbReference>
<evidence type="ECO:0000256" key="1">
    <source>
        <dbReference type="ARBA" id="ARBA00023015"/>
    </source>
</evidence>
<dbReference type="Pfam" id="PF00196">
    <property type="entry name" value="GerE"/>
    <property type="match status" value="1"/>
</dbReference>
<evidence type="ECO:0000313" key="5">
    <source>
        <dbReference type="EMBL" id="TDD14593.1"/>
    </source>
</evidence>
<dbReference type="PANTHER" id="PTHR44688">
    <property type="entry name" value="DNA-BINDING TRANSCRIPTIONAL ACTIVATOR DEVR_DOSR"/>
    <property type="match status" value="1"/>
</dbReference>
<sequence>MARVLDGPLGHTVIVTFAIADHVEACARLNEPHRATSAFARFDAWAAASGRPWAAAVAHRCHALLAPRDQAEAHFDSALALHSRGGRPFERARTQLMYGEWLRRARRRADAGAQLSAALTGFTAMGAAPWAERARTELAATGVPATAPARRADTAPLDTLTPQELQVVRLAATGATNRQIGAQLFLSPRTVGFHLYKAYPKLGVSSRAELAGIDFGPSRDRIRHDA</sequence>